<dbReference type="InterPro" id="IPR037523">
    <property type="entry name" value="VOC_core"/>
</dbReference>
<gene>
    <name evidence="2" type="ORF">C7435_3315</name>
</gene>
<evidence type="ECO:0000313" key="3">
    <source>
        <dbReference type="Proteomes" id="UP000273675"/>
    </source>
</evidence>
<dbReference type="AlphaFoldDB" id="A0A495CYF3"/>
<evidence type="ECO:0000313" key="2">
    <source>
        <dbReference type="EMBL" id="RKQ89610.1"/>
    </source>
</evidence>
<protein>
    <recommendedName>
        <fullName evidence="1">VOC domain-containing protein</fullName>
    </recommendedName>
</protein>
<comment type="caution">
    <text evidence="2">The sequence shown here is derived from an EMBL/GenBank/DDBJ whole genome shotgun (WGS) entry which is preliminary data.</text>
</comment>
<reference evidence="2 3" key="1">
    <citation type="submission" date="2018-10" db="EMBL/GenBank/DDBJ databases">
        <title>Genomic Encyclopedia of Type Strains, Phase IV (KMG-IV): sequencing the most valuable type-strain genomes for metagenomic binning, comparative biology and taxonomic classification.</title>
        <authorList>
            <person name="Goeker M."/>
        </authorList>
    </citation>
    <scope>NUCLEOTIDE SEQUENCE [LARGE SCALE GENOMIC DNA]</scope>
    <source>
        <strain evidence="2 3">DSM 4734</strain>
    </source>
</reference>
<dbReference type="Proteomes" id="UP000273675">
    <property type="component" value="Unassembled WGS sequence"/>
</dbReference>
<feature type="domain" description="VOC" evidence="1">
    <location>
        <begin position="7"/>
        <end position="116"/>
    </location>
</feature>
<dbReference type="Gene3D" id="3.10.180.10">
    <property type="entry name" value="2,3-Dihydroxybiphenyl 1,2-Dioxygenase, domain 1"/>
    <property type="match status" value="1"/>
</dbReference>
<dbReference type="InterPro" id="IPR004360">
    <property type="entry name" value="Glyas_Fos-R_dOase_dom"/>
</dbReference>
<dbReference type="PANTHER" id="PTHR33993">
    <property type="entry name" value="GLYOXALASE-RELATED"/>
    <property type="match status" value="1"/>
</dbReference>
<organism evidence="2 3">
    <name type="scientific">Maricaulis maris</name>
    <dbReference type="NCBI Taxonomy" id="74318"/>
    <lineage>
        <taxon>Bacteria</taxon>
        <taxon>Pseudomonadati</taxon>
        <taxon>Pseudomonadota</taxon>
        <taxon>Alphaproteobacteria</taxon>
        <taxon>Maricaulales</taxon>
        <taxon>Maricaulaceae</taxon>
        <taxon>Maricaulis</taxon>
    </lineage>
</organism>
<proteinExistence type="predicted"/>
<dbReference type="EMBL" id="RBIM01000009">
    <property type="protein sequence ID" value="RKQ89610.1"/>
    <property type="molecule type" value="Genomic_DNA"/>
</dbReference>
<name>A0A495CYF3_9PROT</name>
<evidence type="ECO:0000259" key="1">
    <source>
        <dbReference type="PROSITE" id="PS51819"/>
    </source>
</evidence>
<dbReference type="Pfam" id="PF00903">
    <property type="entry name" value="Glyoxalase"/>
    <property type="match status" value="1"/>
</dbReference>
<dbReference type="RefSeq" id="WP_121212518.1">
    <property type="nucleotide sequence ID" value="NZ_RBIM01000009.1"/>
</dbReference>
<dbReference type="OrthoDB" id="9792323at2"/>
<dbReference type="PROSITE" id="PS51819">
    <property type="entry name" value="VOC"/>
    <property type="match status" value="1"/>
</dbReference>
<dbReference type="CDD" id="cd07247">
    <property type="entry name" value="SgaA_N_like"/>
    <property type="match status" value="1"/>
</dbReference>
<dbReference type="InterPro" id="IPR052164">
    <property type="entry name" value="Anthracycline_SecMetBiosynth"/>
</dbReference>
<dbReference type="PANTHER" id="PTHR33993:SF1">
    <property type="entry name" value="GLYOXALASE FAMILY PROTEIN"/>
    <property type="match status" value="1"/>
</dbReference>
<dbReference type="SUPFAM" id="SSF54593">
    <property type="entry name" value="Glyoxalase/Bleomycin resistance protein/Dihydroxybiphenyl dioxygenase"/>
    <property type="match status" value="1"/>
</dbReference>
<accession>A0A495CYF3</accession>
<dbReference type="InterPro" id="IPR029068">
    <property type="entry name" value="Glyas_Bleomycin-R_OHBP_Dase"/>
</dbReference>
<sequence>MANIDKSINYIEFPLIDAARTKAFYTSLFGWRFEDWGDKYISFSGAGVEGGFNGESGTPVAAPGVLIVLYANDLDETLAAVKSAGGAILQEPYDFPGGRRFHFADPNGNELAIWTEAKP</sequence>